<dbReference type="PANTHER" id="PTHR44520">
    <property type="entry name" value="RESPONSE REGULATOR RCP1-RELATED"/>
    <property type="match status" value="1"/>
</dbReference>
<protein>
    <submittedName>
        <fullName evidence="2">Response regulator rcp1</fullName>
    </submittedName>
</protein>
<proteinExistence type="predicted"/>
<dbReference type="SUPFAM" id="SSF52172">
    <property type="entry name" value="CheY-like"/>
    <property type="match status" value="1"/>
</dbReference>
<dbReference type="InterPro" id="IPR052893">
    <property type="entry name" value="TCS_response_regulator"/>
</dbReference>
<accession>A0A1J5SLS2</accession>
<dbReference type="CDD" id="cd17557">
    <property type="entry name" value="REC_Rcp-like"/>
    <property type="match status" value="1"/>
</dbReference>
<organism evidence="2">
    <name type="scientific">mine drainage metagenome</name>
    <dbReference type="NCBI Taxonomy" id="410659"/>
    <lineage>
        <taxon>unclassified sequences</taxon>
        <taxon>metagenomes</taxon>
        <taxon>ecological metagenomes</taxon>
    </lineage>
</organism>
<name>A0A1J5SLS2_9ZZZZ</name>
<dbReference type="PROSITE" id="PS50110">
    <property type="entry name" value="RESPONSE_REGULATORY"/>
    <property type="match status" value="1"/>
</dbReference>
<evidence type="ECO:0000259" key="1">
    <source>
        <dbReference type="PROSITE" id="PS50110"/>
    </source>
</evidence>
<dbReference type="InterPro" id="IPR011006">
    <property type="entry name" value="CheY-like_superfamily"/>
</dbReference>
<gene>
    <name evidence="2" type="primary">rcp1_11</name>
    <name evidence="2" type="ORF">GALL_127920</name>
</gene>
<comment type="caution">
    <text evidence="2">The sequence shown here is derived from an EMBL/GenBank/DDBJ whole genome shotgun (WGS) entry which is preliminary data.</text>
</comment>
<sequence length="154" mass="17513">MNLNDVEILLVEDNDTDAELIKFSLEKNNMAKNLVRLKDGEDALEFIFATGKFEDARDITCPPKLILLDIGMPKVNGLEVLQRIKCMPLTRAIPVVILTSSKEDHDVQQCYNLGGNSYVVKPVNFKEFADTIKEIAYYWLFVNQAVSLEKVYLI</sequence>
<dbReference type="EMBL" id="MLJW01000053">
    <property type="protein sequence ID" value="OIR04976.1"/>
    <property type="molecule type" value="Genomic_DNA"/>
</dbReference>
<feature type="domain" description="Response regulatory" evidence="1">
    <location>
        <begin position="7"/>
        <end position="136"/>
    </location>
</feature>
<dbReference type="SMART" id="SM00448">
    <property type="entry name" value="REC"/>
    <property type="match status" value="1"/>
</dbReference>
<dbReference type="PANTHER" id="PTHR44520:SF1">
    <property type="entry name" value="TWO-COMPONENT SYSTEM REGULATORY PROTEIN"/>
    <property type="match status" value="1"/>
</dbReference>
<evidence type="ECO:0000313" key="2">
    <source>
        <dbReference type="EMBL" id="OIR04976.1"/>
    </source>
</evidence>
<dbReference type="Pfam" id="PF00072">
    <property type="entry name" value="Response_reg"/>
    <property type="match status" value="1"/>
</dbReference>
<reference evidence="2" key="1">
    <citation type="submission" date="2016-10" db="EMBL/GenBank/DDBJ databases">
        <title>Sequence of Gallionella enrichment culture.</title>
        <authorList>
            <person name="Poehlein A."/>
            <person name="Muehling M."/>
            <person name="Daniel R."/>
        </authorList>
    </citation>
    <scope>NUCLEOTIDE SEQUENCE</scope>
</reference>
<dbReference type="Gene3D" id="3.40.50.2300">
    <property type="match status" value="1"/>
</dbReference>
<dbReference type="InterPro" id="IPR001789">
    <property type="entry name" value="Sig_transdc_resp-reg_receiver"/>
</dbReference>
<dbReference type="GO" id="GO:0000160">
    <property type="term" value="P:phosphorelay signal transduction system"/>
    <property type="evidence" value="ECO:0007669"/>
    <property type="project" value="InterPro"/>
</dbReference>
<dbReference type="AlphaFoldDB" id="A0A1J5SLS2"/>